<dbReference type="SUPFAM" id="SSF55909">
    <property type="entry name" value="Pentein"/>
    <property type="match status" value="1"/>
</dbReference>
<organism evidence="1 2">
    <name type="scientific">Virgibacillus pantothenticus</name>
    <dbReference type="NCBI Taxonomy" id="1473"/>
    <lineage>
        <taxon>Bacteria</taxon>
        <taxon>Bacillati</taxon>
        <taxon>Bacillota</taxon>
        <taxon>Bacilli</taxon>
        <taxon>Bacillales</taxon>
        <taxon>Bacillaceae</taxon>
        <taxon>Virgibacillus</taxon>
    </lineage>
</organism>
<dbReference type="GeneID" id="66872971"/>
<dbReference type="Proteomes" id="UP000036780">
    <property type="component" value="Unassembled WGS sequence"/>
</dbReference>
<evidence type="ECO:0000313" key="2">
    <source>
        <dbReference type="Proteomes" id="UP000036780"/>
    </source>
</evidence>
<gene>
    <name evidence="1" type="ORF">AFK71_06400</name>
</gene>
<keyword evidence="2" id="KW-1185">Reference proteome</keyword>
<reference evidence="2" key="1">
    <citation type="submission" date="2015-07" db="EMBL/GenBank/DDBJ databases">
        <title>Fjat-10053 dsm26.</title>
        <authorList>
            <person name="Liu B."/>
            <person name="Wang J."/>
            <person name="Zhu Y."/>
            <person name="Liu G."/>
            <person name="Chen Q."/>
            <person name="Chen Z."/>
            <person name="Lan J."/>
            <person name="Che J."/>
            <person name="Ge C."/>
            <person name="Shi H."/>
            <person name="Pan Z."/>
            <person name="Liu X."/>
        </authorList>
    </citation>
    <scope>NUCLEOTIDE SEQUENCE [LARGE SCALE GENOMIC DNA]</scope>
    <source>
        <strain evidence="2">DSM 26</strain>
    </source>
</reference>
<dbReference type="Gene3D" id="3.75.10.10">
    <property type="entry name" value="L-arginine/glycine Amidinotransferase, Chain A"/>
    <property type="match status" value="1"/>
</dbReference>
<dbReference type="RefSeq" id="WP_050350723.1">
    <property type="nucleotide sequence ID" value="NZ_BOSN01000004.1"/>
</dbReference>
<evidence type="ECO:0000313" key="1">
    <source>
        <dbReference type="EMBL" id="KNE21301.1"/>
    </source>
</evidence>
<proteinExistence type="predicted"/>
<dbReference type="AlphaFoldDB" id="A0A0L0QRX0"/>
<dbReference type="Pfam" id="PF02274">
    <property type="entry name" value="ADI"/>
    <property type="match status" value="1"/>
</dbReference>
<comment type="caution">
    <text evidence="1">The sequence shown here is derived from an EMBL/GenBank/DDBJ whole genome shotgun (WGS) entry which is preliminary data.</text>
</comment>
<accession>A0A0L0QRX0</accession>
<name>A0A0L0QRX0_VIRPA</name>
<dbReference type="EMBL" id="LGTO01000005">
    <property type="protein sequence ID" value="KNE21301.1"/>
    <property type="molecule type" value="Genomic_DNA"/>
</dbReference>
<dbReference type="PATRIC" id="fig|1473.5.peg.4289"/>
<dbReference type="GO" id="GO:0016990">
    <property type="term" value="F:arginine deiminase activity"/>
    <property type="evidence" value="ECO:0007669"/>
    <property type="project" value="TreeGrafter"/>
</dbReference>
<dbReference type="PANTHER" id="PTHR47271">
    <property type="entry name" value="ARGININE DEIMINASE"/>
    <property type="match status" value="1"/>
</dbReference>
<dbReference type="GO" id="GO:0019546">
    <property type="term" value="P:L-arginine deiminase pathway"/>
    <property type="evidence" value="ECO:0007669"/>
    <property type="project" value="TreeGrafter"/>
</dbReference>
<dbReference type="PANTHER" id="PTHR47271:SF2">
    <property type="entry name" value="ARGININE DEIMINASE"/>
    <property type="match status" value="1"/>
</dbReference>
<sequence>MVQLDKPSCWSEHGALQTVLVCSPSEQSIPSLQVAENVQWSAPVQQKKALENFHTFILTLQQEGIHTIDYSLHLDAVTQRLSEQLINRFFVRDLACVFGNKIFPGVAGSFMRRPEYDQVHDLLDKWFPDAFIKEAKQGLKALEYGDVLILNSDAIFINIGMRTSLESVEQMMENLFQAGFSEIGVISLPRRADTLHLDMNCNVANEDLVVAKSYMRFLPVHLTNAEGIQWYDMAEQFLNRHGFSVYWLEKYETIPDINFLNIDPETILISKQAHKQMLQSHPKLKHKRFLEIDVSELEKAGGGIRCMTLPLLRKRSI</sequence>
<protein>
    <submittedName>
        <fullName evidence="1">Arginine deiminase</fullName>
    </submittedName>
</protein>
<dbReference type="OrthoDB" id="9814070at2"/>